<dbReference type="InterPro" id="IPR001509">
    <property type="entry name" value="Epimerase_deHydtase"/>
</dbReference>
<proteinExistence type="predicted"/>
<dbReference type="EMBL" id="BAAAZE010000002">
    <property type="protein sequence ID" value="GAA4012849.1"/>
    <property type="molecule type" value="Genomic_DNA"/>
</dbReference>
<dbReference type="InterPro" id="IPR050177">
    <property type="entry name" value="Lipid_A_modif_metabolic_enz"/>
</dbReference>
<dbReference type="PANTHER" id="PTHR43245:SF58">
    <property type="entry name" value="BLL5923 PROTEIN"/>
    <property type="match status" value="1"/>
</dbReference>
<reference evidence="3" key="1">
    <citation type="journal article" date="2019" name="Int. J. Syst. Evol. Microbiol.">
        <title>The Global Catalogue of Microorganisms (GCM) 10K type strain sequencing project: providing services to taxonomists for standard genome sequencing and annotation.</title>
        <authorList>
            <consortium name="The Broad Institute Genomics Platform"/>
            <consortium name="The Broad Institute Genome Sequencing Center for Infectious Disease"/>
            <person name="Wu L."/>
            <person name="Ma J."/>
        </authorList>
    </citation>
    <scope>NUCLEOTIDE SEQUENCE [LARGE SCALE GENOMIC DNA]</scope>
    <source>
        <strain evidence="3">JCM 16673</strain>
    </source>
</reference>
<feature type="domain" description="NAD-dependent epimerase/dehydratase" evidence="1">
    <location>
        <begin position="6"/>
        <end position="150"/>
    </location>
</feature>
<evidence type="ECO:0000313" key="3">
    <source>
        <dbReference type="Proteomes" id="UP001501353"/>
    </source>
</evidence>
<gene>
    <name evidence="2" type="ORF">GCM10022212_03390</name>
</gene>
<dbReference type="Proteomes" id="UP001501353">
    <property type="component" value="Unassembled WGS sequence"/>
</dbReference>
<sequence>MEDTAANPLEAFRNVNVQGTLNLARQAAASGVQRFVFISSIKVNGEATQRGQSFMADDTPAPLDDYGVSKMEAEQGLRKVALQTGMEVVIIRPPLVYGLGVKANFAVMMHWLQRGVPLPLGSINNRRSLVSLDNLVDLLMMCLKHPAAANQTFLVSDGEDVSTTELLRRMGIALGHPARLVPLPASLLELAAAIVGKADVAQRLCGSLQVDIEKTRRLLGWTPPLTLDQGLKKAAEGL</sequence>
<organism evidence="2 3">
    <name type="scientific">Actimicrobium antarcticum</name>
    <dbReference type="NCBI Taxonomy" id="1051899"/>
    <lineage>
        <taxon>Bacteria</taxon>
        <taxon>Pseudomonadati</taxon>
        <taxon>Pseudomonadota</taxon>
        <taxon>Betaproteobacteria</taxon>
        <taxon>Burkholderiales</taxon>
        <taxon>Oxalobacteraceae</taxon>
        <taxon>Actimicrobium</taxon>
    </lineage>
</organism>
<comment type="caution">
    <text evidence="2">The sequence shown here is derived from an EMBL/GenBank/DDBJ whole genome shotgun (WGS) entry which is preliminary data.</text>
</comment>
<evidence type="ECO:0000259" key="1">
    <source>
        <dbReference type="Pfam" id="PF01370"/>
    </source>
</evidence>
<dbReference type="Pfam" id="PF01370">
    <property type="entry name" value="Epimerase"/>
    <property type="match status" value="1"/>
</dbReference>
<evidence type="ECO:0000313" key="2">
    <source>
        <dbReference type="EMBL" id="GAA4012849.1"/>
    </source>
</evidence>
<accession>A0ABP7SK45</accession>
<protein>
    <recommendedName>
        <fullName evidence="1">NAD-dependent epimerase/dehydratase domain-containing protein</fullName>
    </recommendedName>
</protein>
<name>A0ABP7SK45_9BURK</name>
<dbReference type="SUPFAM" id="SSF51735">
    <property type="entry name" value="NAD(P)-binding Rossmann-fold domains"/>
    <property type="match status" value="1"/>
</dbReference>
<dbReference type="InterPro" id="IPR036291">
    <property type="entry name" value="NAD(P)-bd_dom_sf"/>
</dbReference>
<dbReference type="PANTHER" id="PTHR43245">
    <property type="entry name" value="BIFUNCTIONAL POLYMYXIN RESISTANCE PROTEIN ARNA"/>
    <property type="match status" value="1"/>
</dbReference>
<dbReference type="Gene3D" id="3.40.50.720">
    <property type="entry name" value="NAD(P)-binding Rossmann-like Domain"/>
    <property type="match status" value="1"/>
</dbReference>
<keyword evidence="3" id="KW-1185">Reference proteome</keyword>